<dbReference type="PANTHER" id="PTHR24177">
    <property type="entry name" value="CASKIN"/>
    <property type="match status" value="1"/>
</dbReference>
<keyword evidence="1" id="KW-1133">Transmembrane helix</keyword>
<keyword evidence="1" id="KW-0472">Membrane</keyword>
<proteinExistence type="predicted"/>
<evidence type="ECO:0000256" key="1">
    <source>
        <dbReference type="SAM" id="Phobius"/>
    </source>
</evidence>
<reference evidence="4" key="1">
    <citation type="journal article" date="2013" name="Nature">
        <title>Draft genome of the wheat A-genome progenitor Triticum urartu.</title>
        <authorList>
            <person name="Ling H.Q."/>
            <person name="Zhao S."/>
            <person name="Liu D."/>
            <person name="Wang J."/>
            <person name="Sun H."/>
            <person name="Zhang C."/>
            <person name="Fan H."/>
            <person name="Li D."/>
            <person name="Dong L."/>
            <person name="Tao Y."/>
            <person name="Gao C."/>
            <person name="Wu H."/>
            <person name="Li Y."/>
            <person name="Cui Y."/>
            <person name="Guo X."/>
            <person name="Zheng S."/>
            <person name="Wang B."/>
            <person name="Yu K."/>
            <person name="Liang Q."/>
            <person name="Yang W."/>
            <person name="Lou X."/>
            <person name="Chen J."/>
            <person name="Feng M."/>
            <person name="Jian J."/>
            <person name="Zhang X."/>
            <person name="Luo G."/>
            <person name="Jiang Y."/>
            <person name="Liu J."/>
            <person name="Wang Z."/>
            <person name="Sha Y."/>
            <person name="Zhang B."/>
            <person name="Wu H."/>
            <person name="Tang D."/>
            <person name="Shen Q."/>
            <person name="Xue P."/>
            <person name="Zou S."/>
            <person name="Wang X."/>
            <person name="Liu X."/>
            <person name="Wang F."/>
            <person name="Yang Y."/>
            <person name="An X."/>
            <person name="Dong Z."/>
            <person name="Zhang K."/>
            <person name="Zhang X."/>
            <person name="Luo M.C."/>
            <person name="Dvorak J."/>
            <person name="Tong Y."/>
            <person name="Wang J."/>
            <person name="Yang H."/>
            <person name="Li Z."/>
            <person name="Wang D."/>
            <person name="Zhang A."/>
            <person name="Wang J."/>
        </authorList>
    </citation>
    <scope>NUCLEOTIDE SEQUENCE</scope>
    <source>
        <strain evidence="4">cv. G1812</strain>
    </source>
</reference>
<reference evidence="3" key="2">
    <citation type="submission" date="2018-03" db="EMBL/GenBank/DDBJ databases">
        <title>The Triticum urartu genome reveals the dynamic nature of wheat genome evolution.</title>
        <authorList>
            <person name="Ling H."/>
            <person name="Ma B."/>
            <person name="Shi X."/>
            <person name="Liu H."/>
            <person name="Dong L."/>
            <person name="Sun H."/>
            <person name="Cao Y."/>
            <person name="Gao Q."/>
            <person name="Zheng S."/>
            <person name="Li Y."/>
            <person name="Yu Y."/>
            <person name="Du H."/>
            <person name="Qi M."/>
            <person name="Li Y."/>
            <person name="Yu H."/>
            <person name="Cui Y."/>
            <person name="Wang N."/>
            <person name="Chen C."/>
            <person name="Wu H."/>
            <person name="Zhao Y."/>
            <person name="Zhang J."/>
            <person name="Li Y."/>
            <person name="Zhou W."/>
            <person name="Zhang B."/>
            <person name="Hu W."/>
            <person name="Eijk M."/>
            <person name="Tang J."/>
            <person name="Witsenboer H."/>
            <person name="Zhao S."/>
            <person name="Li Z."/>
            <person name="Zhang A."/>
            <person name="Wang D."/>
            <person name="Liang C."/>
        </authorList>
    </citation>
    <scope>NUCLEOTIDE SEQUENCE [LARGE SCALE GENOMIC DNA]</scope>
    <source>
        <strain evidence="3">cv. G1812</strain>
    </source>
</reference>
<evidence type="ECO:0000259" key="2">
    <source>
        <dbReference type="Pfam" id="PF13962"/>
    </source>
</evidence>
<dbReference type="InterPro" id="IPR026961">
    <property type="entry name" value="PGG_dom"/>
</dbReference>
<dbReference type="Pfam" id="PF13962">
    <property type="entry name" value="PGG"/>
    <property type="match status" value="1"/>
</dbReference>
<dbReference type="GO" id="GO:0016020">
    <property type="term" value="C:membrane"/>
    <property type="evidence" value="ECO:0007669"/>
    <property type="project" value="TreeGrafter"/>
</dbReference>
<evidence type="ECO:0000313" key="3">
    <source>
        <dbReference type="EnsemblPlants" id="TuG1812G0600004232.01.T01.cds394750"/>
    </source>
</evidence>
<dbReference type="EnsemblPlants" id="TuG1812G0600004232.01.T01">
    <property type="protein sequence ID" value="TuG1812G0600004232.01.T01.cds394750"/>
    <property type="gene ID" value="TuG1812G0600004232.01"/>
</dbReference>
<dbReference type="PANTHER" id="PTHR24177:SF430">
    <property type="entry name" value="OS06G0295000 PROTEIN"/>
    <property type="match status" value="1"/>
</dbReference>
<dbReference type="Proteomes" id="UP000015106">
    <property type="component" value="Chromosome 6"/>
</dbReference>
<dbReference type="AlphaFoldDB" id="A0A8R7QXA0"/>
<keyword evidence="4" id="KW-1185">Reference proteome</keyword>
<name>A0A8R7QXA0_TRIUA</name>
<feature type="domain" description="PGG" evidence="2">
    <location>
        <begin position="37"/>
        <end position="105"/>
    </location>
</feature>
<evidence type="ECO:0000313" key="4">
    <source>
        <dbReference type="Proteomes" id="UP000015106"/>
    </source>
</evidence>
<dbReference type="Gramene" id="TuG1812G0600004232.01.T01">
    <property type="protein sequence ID" value="TuG1812G0600004232.01.T01.cds394750"/>
    <property type="gene ID" value="TuG1812G0600004232.01"/>
</dbReference>
<organism evidence="3 4">
    <name type="scientific">Triticum urartu</name>
    <name type="common">Red wild einkorn</name>
    <name type="synonym">Crithodium urartu</name>
    <dbReference type="NCBI Taxonomy" id="4572"/>
    <lineage>
        <taxon>Eukaryota</taxon>
        <taxon>Viridiplantae</taxon>
        <taxon>Streptophyta</taxon>
        <taxon>Embryophyta</taxon>
        <taxon>Tracheophyta</taxon>
        <taxon>Spermatophyta</taxon>
        <taxon>Magnoliopsida</taxon>
        <taxon>Liliopsida</taxon>
        <taxon>Poales</taxon>
        <taxon>Poaceae</taxon>
        <taxon>BOP clade</taxon>
        <taxon>Pooideae</taxon>
        <taxon>Triticodae</taxon>
        <taxon>Triticeae</taxon>
        <taxon>Triticinae</taxon>
        <taxon>Triticum</taxon>
    </lineage>
</organism>
<feature type="transmembrane region" description="Helical" evidence="1">
    <location>
        <begin position="45"/>
        <end position="63"/>
    </location>
</feature>
<sequence length="105" mass="11553">MPVLFVPSSDDRLAVVAVDSFQNLMPANSEASVSNENKEQNFRSWLLLLTSLVATVTFTAGLTPPGGLWSTDDDKDKKYLAGDPVIINKSPDRYSVFYTSNTFAF</sequence>
<protein>
    <recommendedName>
        <fullName evidence="2">PGG domain-containing protein</fullName>
    </recommendedName>
</protein>
<keyword evidence="1" id="KW-0812">Transmembrane</keyword>
<accession>A0A8R7QXA0</accession>
<reference evidence="3" key="3">
    <citation type="submission" date="2022-06" db="UniProtKB">
        <authorList>
            <consortium name="EnsemblPlants"/>
        </authorList>
    </citation>
    <scope>IDENTIFICATION</scope>
</reference>